<dbReference type="AlphaFoldDB" id="A0A238WTQ0"/>
<dbReference type="EMBL" id="FZNM01000006">
    <property type="protein sequence ID" value="SNR49930.1"/>
    <property type="molecule type" value="Genomic_DNA"/>
</dbReference>
<accession>A0A238WTQ0</accession>
<organism evidence="2 3">
    <name type="scientific">Paracoccus sediminis</name>
    <dbReference type="NCBI Taxonomy" id="1214787"/>
    <lineage>
        <taxon>Bacteria</taxon>
        <taxon>Pseudomonadati</taxon>
        <taxon>Pseudomonadota</taxon>
        <taxon>Alphaproteobacteria</taxon>
        <taxon>Rhodobacterales</taxon>
        <taxon>Paracoccaceae</taxon>
        <taxon>Paracoccus</taxon>
    </lineage>
</organism>
<dbReference type="Proteomes" id="UP000198409">
    <property type="component" value="Unassembled WGS sequence"/>
</dbReference>
<reference evidence="3" key="1">
    <citation type="submission" date="2017-06" db="EMBL/GenBank/DDBJ databases">
        <authorList>
            <person name="Varghese N."/>
            <person name="Submissions S."/>
        </authorList>
    </citation>
    <scope>NUCLEOTIDE SEQUENCE [LARGE SCALE GENOMIC DNA]</scope>
    <source>
        <strain evidence="3">DSM 26170</strain>
    </source>
</reference>
<name>A0A238WTQ0_9RHOB</name>
<proteinExistence type="predicted"/>
<gene>
    <name evidence="2" type="ORF">SAMN06265378_10637</name>
</gene>
<feature type="signal peptide" evidence="1">
    <location>
        <begin position="1"/>
        <end position="24"/>
    </location>
</feature>
<protein>
    <submittedName>
        <fullName evidence="2">Uncharacterized protein</fullName>
    </submittedName>
</protein>
<evidence type="ECO:0000313" key="2">
    <source>
        <dbReference type="EMBL" id="SNR49930.1"/>
    </source>
</evidence>
<feature type="chain" id="PRO_5012669683" evidence="1">
    <location>
        <begin position="25"/>
        <end position="30"/>
    </location>
</feature>
<sequence length="30" mass="3147">MTRRRLLPALAAAATFAMPGAALADDEDDD</sequence>
<evidence type="ECO:0000313" key="3">
    <source>
        <dbReference type="Proteomes" id="UP000198409"/>
    </source>
</evidence>
<keyword evidence="1" id="KW-0732">Signal</keyword>
<evidence type="ECO:0000256" key="1">
    <source>
        <dbReference type="SAM" id="SignalP"/>
    </source>
</evidence>